<dbReference type="STRING" id="1041930.Mtc_0391"/>
<sequence length="136" mass="15842">MYKVGIIEDEPDLVKLYELFLEKRYADKLEVVYKAQDGREGVEKNKCSPADIIILDDRMPEMNGVDAAERINDHHPETIFIFTPCWGCEWFSSDNNISHIKSLCIIRKPYSLKLMSALLDNAIEEIERRKKSVEYT</sequence>
<proteinExistence type="predicted"/>
<dbReference type="InterPro" id="IPR011006">
    <property type="entry name" value="CheY-like_superfamily"/>
</dbReference>
<dbReference type="AlphaFoldDB" id="H8IA95"/>
<dbReference type="HOGENOM" id="CLU_000445_69_8_2"/>
<keyword evidence="1 2" id="KW-0597">Phosphoprotein</keyword>
<feature type="modified residue" description="4-aspartylphosphate" evidence="2">
    <location>
        <position position="56"/>
    </location>
</feature>
<evidence type="ECO:0000313" key="4">
    <source>
        <dbReference type="EMBL" id="AFC99161.1"/>
    </source>
</evidence>
<dbReference type="OrthoDB" id="2830at2157"/>
<dbReference type="GeneID" id="11970275"/>
<dbReference type="PANTHER" id="PTHR44591:SF20">
    <property type="entry name" value="PROTEIN PILH"/>
    <property type="match status" value="1"/>
</dbReference>
<feature type="domain" description="Response regulatory" evidence="3">
    <location>
        <begin position="3"/>
        <end position="123"/>
    </location>
</feature>
<dbReference type="InterPro" id="IPR050595">
    <property type="entry name" value="Bact_response_regulator"/>
</dbReference>
<name>H8IA95_METCZ</name>
<dbReference type="KEGG" id="mez:Mtc_0391"/>
<dbReference type="Pfam" id="PF00072">
    <property type="entry name" value="Response_reg"/>
    <property type="match status" value="1"/>
</dbReference>
<dbReference type="PANTHER" id="PTHR44591">
    <property type="entry name" value="STRESS RESPONSE REGULATOR PROTEIN 1"/>
    <property type="match status" value="1"/>
</dbReference>
<dbReference type="GO" id="GO:0000160">
    <property type="term" value="P:phosphorelay signal transduction system"/>
    <property type="evidence" value="ECO:0007669"/>
    <property type="project" value="InterPro"/>
</dbReference>
<dbReference type="Proteomes" id="UP000005233">
    <property type="component" value="Chromosome"/>
</dbReference>
<dbReference type="Gene3D" id="3.40.50.2300">
    <property type="match status" value="1"/>
</dbReference>
<dbReference type="SUPFAM" id="SSF52172">
    <property type="entry name" value="CheY-like"/>
    <property type="match status" value="1"/>
</dbReference>
<keyword evidence="5" id="KW-1185">Reference proteome</keyword>
<evidence type="ECO:0000256" key="1">
    <source>
        <dbReference type="ARBA" id="ARBA00022553"/>
    </source>
</evidence>
<evidence type="ECO:0000256" key="2">
    <source>
        <dbReference type="PROSITE-ProRule" id="PRU00169"/>
    </source>
</evidence>
<accession>H8IA95</accession>
<dbReference type="eggNOG" id="arCOG02391">
    <property type="taxonomic scope" value="Archaea"/>
</dbReference>
<evidence type="ECO:0000313" key="5">
    <source>
        <dbReference type="Proteomes" id="UP000005233"/>
    </source>
</evidence>
<organism evidence="4 5">
    <name type="scientific">Methanocella conradii (strain DSM 24694 / JCM 17849 / CGMCC 1.5162 / HZ254)</name>
    <dbReference type="NCBI Taxonomy" id="1041930"/>
    <lineage>
        <taxon>Archaea</taxon>
        <taxon>Methanobacteriati</taxon>
        <taxon>Methanobacteriota</taxon>
        <taxon>Stenosarchaea group</taxon>
        <taxon>Methanomicrobia</taxon>
        <taxon>Methanocellales</taxon>
        <taxon>Methanocellaceae</taxon>
        <taxon>Methanocella</taxon>
    </lineage>
</organism>
<reference evidence="4 5" key="1">
    <citation type="journal article" date="2012" name="J. Bacteriol.">
        <title>Complete genome sequence of a thermophilic methanogen, Methanocella conradii HZ254, isolated from Chinese rice field soil.</title>
        <authorList>
            <person name="Lu Z."/>
            <person name="Lu Y."/>
        </authorList>
    </citation>
    <scope>NUCLEOTIDE SEQUENCE [LARGE SCALE GENOMIC DNA]</scope>
    <source>
        <strain evidence="5">DSM 24694 / JCM 17849 / CGMCC 1.5162 / HZ254</strain>
    </source>
</reference>
<protein>
    <submittedName>
        <fullName evidence="4">Response regulator</fullName>
    </submittedName>
</protein>
<dbReference type="SMART" id="SM00448">
    <property type="entry name" value="REC"/>
    <property type="match status" value="1"/>
</dbReference>
<dbReference type="EMBL" id="CP003243">
    <property type="protein sequence ID" value="AFC99161.1"/>
    <property type="molecule type" value="Genomic_DNA"/>
</dbReference>
<gene>
    <name evidence="4" type="ordered locus">Mtc_0391</name>
</gene>
<dbReference type="RefSeq" id="WP_014405000.1">
    <property type="nucleotide sequence ID" value="NC_017034.1"/>
</dbReference>
<dbReference type="InterPro" id="IPR001789">
    <property type="entry name" value="Sig_transdc_resp-reg_receiver"/>
</dbReference>
<evidence type="ECO:0000259" key="3">
    <source>
        <dbReference type="PROSITE" id="PS50110"/>
    </source>
</evidence>
<dbReference type="PROSITE" id="PS50110">
    <property type="entry name" value="RESPONSE_REGULATORY"/>
    <property type="match status" value="1"/>
</dbReference>